<evidence type="ECO:0000313" key="7">
    <source>
        <dbReference type="EMBL" id="KAJ0407143.1"/>
    </source>
</evidence>
<sequence>MRVSSFLPLLFPIIGASAAASSGSTTGTTTTVFPDGLNDHDCVFDWATSECAPAQFCSFQFQFGDVTFSQACRLVPETYSQIPQQLHLAFAGAKTGTGMTISWTTFANVSDATVWVGSSADALEPAAVPVETQSYFQQANYKLYTHHATLSGLTPATTYYYKVGSKSAPAHQSAVNQFRTARTSDDKGPVTVAVYGDFGVGKHSNATVKYVNEKLPSQVDFVLHIGDVSYADNAFLEAEELLGFFYEETYNRWMTSISPAMKTVPYMVLVGNHEAECHSPSCFVSGTKKDQLGNYTAYNTRFKMPSAESGGVQNMWFSFDHGPVHYTAISSETDFPDAPSNSFTGRKYGNFGNQLAWLEADLKKATANRDKTPWIVIGMHRAIYTRGLCEKDGTPRDSALAIQKAFEDLFIKYKVDVVVAGHQHLYERQYPIKQNKPVLDGVSADKKTYKSPQAPVYIVTGSAGNTEGLDKVDPRQSIPWNAVTENLHFGMSMMNATHDSMTWTFVSSEDGAILDEFTILKA</sequence>
<evidence type="ECO:0000313" key="8">
    <source>
        <dbReference type="Proteomes" id="UP001209570"/>
    </source>
</evidence>
<dbReference type="InterPro" id="IPR029052">
    <property type="entry name" value="Metallo-depent_PP-like"/>
</dbReference>
<evidence type="ECO:0000256" key="2">
    <source>
        <dbReference type="ARBA" id="ARBA00023180"/>
    </source>
</evidence>
<dbReference type="SUPFAM" id="SSF49363">
    <property type="entry name" value="Purple acid phosphatase, N-terminal domain"/>
    <property type="match status" value="1"/>
</dbReference>
<dbReference type="InterPro" id="IPR041792">
    <property type="entry name" value="MPP_PAP"/>
</dbReference>
<feature type="chain" id="PRO_5041768736" description="Purple acid phosphatase" evidence="3">
    <location>
        <begin position="20"/>
        <end position="522"/>
    </location>
</feature>
<comment type="similarity">
    <text evidence="3">Belongs to the metallophosphoesterase superfamily. Purple acid phosphatase family.</text>
</comment>
<keyword evidence="8" id="KW-1185">Reference proteome</keyword>
<dbReference type="InterPro" id="IPR025733">
    <property type="entry name" value="PAPs_C"/>
</dbReference>
<organism evidence="7 8">
    <name type="scientific">Pythium insidiosum</name>
    <name type="common">Pythiosis disease agent</name>
    <dbReference type="NCBI Taxonomy" id="114742"/>
    <lineage>
        <taxon>Eukaryota</taxon>
        <taxon>Sar</taxon>
        <taxon>Stramenopiles</taxon>
        <taxon>Oomycota</taxon>
        <taxon>Peronosporomycetes</taxon>
        <taxon>Pythiales</taxon>
        <taxon>Pythiaceae</taxon>
        <taxon>Pythium</taxon>
    </lineage>
</organism>
<proteinExistence type="inferred from homology"/>
<dbReference type="SUPFAM" id="SSF56300">
    <property type="entry name" value="Metallo-dependent phosphatases"/>
    <property type="match status" value="1"/>
</dbReference>
<dbReference type="Gene3D" id="2.60.40.380">
    <property type="entry name" value="Purple acid phosphatase-like, N-terminal"/>
    <property type="match status" value="1"/>
</dbReference>
<feature type="domain" description="Purple acid phosphatase C-terminal" evidence="5">
    <location>
        <begin position="454"/>
        <end position="516"/>
    </location>
</feature>
<reference evidence="7" key="1">
    <citation type="submission" date="2021-12" db="EMBL/GenBank/DDBJ databases">
        <title>Prjna785345.</title>
        <authorList>
            <person name="Rujirawat T."/>
            <person name="Krajaejun T."/>
        </authorList>
    </citation>
    <scope>NUCLEOTIDE SEQUENCE</scope>
    <source>
        <strain evidence="7">Pi057C3</strain>
    </source>
</reference>
<dbReference type="GO" id="GO:0046872">
    <property type="term" value="F:metal ion binding"/>
    <property type="evidence" value="ECO:0007669"/>
    <property type="project" value="InterPro"/>
</dbReference>
<keyword evidence="2" id="KW-0325">Glycoprotein</keyword>
<comment type="caution">
    <text evidence="7">The sequence shown here is derived from an EMBL/GenBank/DDBJ whole genome shotgun (WGS) entry which is preliminary data.</text>
</comment>
<evidence type="ECO:0000256" key="3">
    <source>
        <dbReference type="RuleBase" id="RU361203"/>
    </source>
</evidence>
<dbReference type="PANTHER" id="PTHR45867:SF3">
    <property type="entry name" value="ACID PHOSPHATASE TYPE 7"/>
    <property type="match status" value="1"/>
</dbReference>
<dbReference type="CDD" id="cd00839">
    <property type="entry name" value="MPP_PAPs"/>
    <property type="match status" value="1"/>
</dbReference>
<dbReference type="PANTHER" id="PTHR45867">
    <property type="entry name" value="PURPLE ACID PHOSPHATASE"/>
    <property type="match status" value="1"/>
</dbReference>
<feature type="signal peptide" evidence="3">
    <location>
        <begin position="1"/>
        <end position="19"/>
    </location>
</feature>
<dbReference type="Pfam" id="PF00149">
    <property type="entry name" value="Metallophos"/>
    <property type="match status" value="1"/>
</dbReference>
<dbReference type="AlphaFoldDB" id="A0AAD5LN32"/>
<dbReference type="InterPro" id="IPR015914">
    <property type="entry name" value="PAPs_N"/>
</dbReference>
<feature type="domain" description="Purple acid phosphatase N-terminal" evidence="6">
    <location>
        <begin position="83"/>
        <end position="180"/>
    </location>
</feature>
<dbReference type="Pfam" id="PF16656">
    <property type="entry name" value="Pur_ac_phosph_N"/>
    <property type="match status" value="1"/>
</dbReference>
<accession>A0AAD5LN32</accession>
<dbReference type="Proteomes" id="UP001209570">
    <property type="component" value="Unassembled WGS sequence"/>
</dbReference>
<gene>
    <name evidence="7" type="ORF">P43SY_001101</name>
</gene>
<evidence type="ECO:0000259" key="4">
    <source>
        <dbReference type="Pfam" id="PF00149"/>
    </source>
</evidence>
<feature type="domain" description="Calcineurin-like phosphoesterase" evidence="4">
    <location>
        <begin position="191"/>
        <end position="425"/>
    </location>
</feature>
<comment type="catalytic activity">
    <reaction evidence="3">
        <text>a phosphate monoester + H2O = an alcohol + phosphate</text>
        <dbReference type="Rhea" id="RHEA:15017"/>
        <dbReference type="ChEBI" id="CHEBI:15377"/>
        <dbReference type="ChEBI" id="CHEBI:30879"/>
        <dbReference type="ChEBI" id="CHEBI:43474"/>
        <dbReference type="ChEBI" id="CHEBI:67140"/>
        <dbReference type="EC" id="3.1.3.2"/>
    </reaction>
</comment>
<protein>
    <recommendedName>
        <fullName evidence="3">Purple acid phosphatase</fullName>
        <ecNumber evidence="3">3.1.3.2</ecNumber>
    </recommendedName>
</protein>
<dbReference type="EC" id="3.1.3.2" evidence="3"/>
<dbReference type="InterPro" id="IPR008963">
    <property type="entry name" value="Purple_acid_Pase-like_N"/>
</dbReference>
<dbReference type="GO" id="GO:0003993">
    <property type="term" value="F:acid phosphatase activity"/>
    <property type="evidence" value="ECO:0007669"/>
    <property type="project" value="UniProtKB-EC"/>
</dbReference>
<dbReference type="InterPro" id="IPR004843">
    <property type="entry name" value="Calcineurin-like_PHP"/>
</dbReference>
<name>A0AAD5LN32_PYTIN</name>
<keyword evidence="3" id="KW-0378">Hydrolase</keyword>
<dbReference type="Gene3D" id="3.60.21.10">
    <property type="match status" value="1"/>
</dbReference>
<dbReference type="Pfam" id="PF14008">
    <property type="entry name" value="Metallophos_C"/>
    <property type="match status" value="1"/>
</dbReference>
<dbReference type="EMBL" id="JAKCXM010000024">
    <property type="protein sequence ID" value="KAJ0407143.1"/>
    <property type="molecule type" value="Genomic_DNA"/>
</dbReference>
<evidence type="ECO:0000259" key="5">
    <source>
        <dbReference type="Pfam" id="PF14008"/>
    </source>
</evidence>
<evidence type="ECO:0000259" key="6">
    <source>
        <dbReference type="Pfam" id="PF16656"/>
    </source>
</evidence>
<keyword evidence="1 3" id="KW-0732">Signal</keyword>
<evidence type="ECO:0000256" key="1">
    <source>
        <dbReference type="ARBA" id="ARBA00022729"/>
    </source>
</evidence>